<dbReference type="PANTHER" id="PTHR43447">
    <property type="entry name" value="ALPHA-AMYLASE"/>
    <property type="match status" value="1"/>
</dbReference>
<dbReference type="Gene3D" id="3.20.20.80">
    <property type="entry name" value="Glycosidases"/>
    <property type="match status" value="1"/>
</dbReference>
<name>A0AAD6TY37_9AGAR</name>
<evidence type="ECO:0000313" key="3">
    <source>
        <dbReference type="Proteomes" id="UP001222325"/>
    </source>
</evidence>
<keyword evidence="3" id="KW-1185">Reference proteome</keyword>
<dbReference type="EMBL" id="JARJCN010000046">
    <property type="protein sequence ID" value="KAJ7082280.1"/>
    <property type="molecule type" value="Genomic_DNA"/>
</dbReference>
<protein>
    <recommendedName>
        <fullName evidence="4">Alpha-amylase</fullName>
    </recommendedName>
</protein>
<evidence type="ECO:0000256" key="1">
    <source>
        <dbReference type="ARBA" id="ARBA00008061"/>
    </source>
</evidence>
<evidence type="ECO:0008006" key="4">
    <source>
        <dbReference type="Google" id="ProtNLM"/>
    </source>
</evidence>
<gene>
    <name evidence="2" type="ORF">B0H15DRAFT_952663</name>
</gene>
<evidence type="ECO:0000313" key="2">
    <source>
        <dbReference type="EMBL" id="KAJ7082280.1"/>
    </source>
</evidence>
<dbReference type="InterPro" id="IPR017853">
    <property type="entry name" value="GH"/>
</dbReference>
<sequence>MSAARGGLCTSLDVNALRGMITAYRANGVCIYANAVVNHMANDILNHRRSGGGDCGPYGAKNATAGSPYYTYSQMYQFSPQTGLKPALEFPAVPDGPTDFHCDRVLNAFMDPFQLNYGWLVGLADLDTEHPYV</sequence>
<reference evidence="2" key="1">
    <citation type="submission" date="2023-03" db="EMBL/GenBank/DDBJ databases">
        <title>Massive genome expansion in bonnet fungi (Mycena s.s.) driven by repeated elements and novel gene families across ecological guilds.</title>
        <authorList>
            <consortium name="Lawrence Berkeley National Laboratory"/>
            <person name="Harder C.B."/>
            <person name="Miyauchi S."/>
            <person name="Viragh M."/>
            <person name="Kuo A."/>
            <person name="Thoen E."/>
            <person name="Andreopoulos B."/>
            <person name="Lu D."/>
            <person name="Skrede I."/>
            <person name="Drula E."/>
            <person name="Henrissat B."/>
            <person name="Morin E."/>
            <person name="Kohler A."/>
            <person name="Barry K."/>
            <person name="LaButti K."/>
            <person name="Morin E."/>
            <person name="Salamov A."/>
            <person name="Lipzen A."/>
            <person name="Mereny Z."/>
            <person name="Hegedus B."/>
            <person name="Baldrian P."/>
            <person name="Stursova M."/>
            <person name="Weitz H."/>
            <person name="Taylor A."/>
            <person name="Grigoriev I.V."/>
            <person name="Nagy L.G."/>
            <person name="Martin F."/>
            <person name="Kauserud H."/>
        </authorList>
    </citation>
    <scope>NUCLEOTIDE SEQUENCE</scope>
    <source>
        <strain evidence="2">CBHHK173m</strain>
    </source>
</reference>
<dbReference type="AlphaFoldDB" id="A0AAD6TY37"/>
<proteinExistence type="inferred from homology"/>
<dbReference type="SUPFAM" id="SSF51445">
    <property type="entry name" value="(Trans)glycosidases"/>
    <property type="match status" value="1"/>
</dbReference>
<dbReference type="Proteomes" id="UP001222325">
    <property type="component" value="Unassembled WGS sequence"/>
</dbReference>
<organism evidence="2 3">
    <name type="scientific">Mycena belliarum</name>
    <dbReference type="NCBI Taxonomy" id="1033014"/>
    <lineage>
        <taxon>Eukaryota</taxon>
        <taxon>Fungi</taxon>
        <taxon>Dikarya</taxon>
        <taxon>Basidiomycota</taxon>
        <taxon>Agaricomycotina</taxon>
        <taxon>Agaricomycetes</taxon>
        <taxon>Agaricomycetidae</taxon>
        <taxon>Agaricales</taxon>
        <taxon>Marasmiineae</taxon>
        <taxon>Mycenaceae</taxon>
        <taxon>Mycena</taxon>
    </lineage>
</organism>
<comment type="caution">
    <text evidence="2">The sequence shown here is derived from an EMBL/GenBank/DDBJ whole genome shotgun (WGS) entry which is preliminary data.</text>
</comment>
<comment type="similarity">
    <text evidence="1">Belongs to the glycosyl hydrolase 13 family.</text>
</comment>
<accession>A0AAD6TY37</accession>